<keyword evidence="1" id="KW-0720">Serine protease</keyword>
<evidence type="ECO:0000256" key="1">
    <source>
        <dbReference type="PROSITE-ProRule" id="PRU01122"/>
    </source>
</evidence>
<dbReference type="Proteomes" id="UP000243459">
    <property type="component" value="Chromosome 5"/>
</dbReference>
<organism evidence="3 4">
    <name type="scientific">Asparagus officinalis</name>
    <name type="common">Garden asparagus</name>
    <dbReference type="NCBI Taxonomy" id="4686"/>
    <lineage>
        <taxon>Eukaryota</taxon>
        <taxon>Viridiplantae</taxon>
        <taxon>Streptophyta</taxon>
        <taxon>Embryophyta</taxon>
        <taxon>Tracheophyta</taxon>
        <taxon>Spermatophyta</taxon>
        <taxon>Magnoliopsida</taxon>
        <taxon>Liliopsida</taxon>
        <taxon>Asparagales</taxon>
        <taxon>Asparagaceae</taxon>
        <taxon>Asparagoideae</taxon>
        <taxon>Asparagus</taxon>
    </lineage>
</organism>
<dbReference type="InterPro" id="IPR020568">
    <property type="entry name" value="Ribosomal_Su5_D2-typ_SF"/>
</dbReference>
<dbReference type="PANTHER" id="PTHR43718:SF2">
    <property type="entry name" value="LON PROTEASE HOMOLOG, MITOCHONDRIAL"/>
    <property type="match status" value="1"/>
</dbReference>
<dbReference type="GO" id="GO:0007005">
    <property type="term" value="P:mitochondrion organization"/>
    <property type="evidence" value="ECO:0007669"/>
    <property type="project" value="TreeGrafter"/>
</dbReference>
<dbReference type="GO" id="GO:0051131">
    <property type="term" value="P:chaperone-mediated protein complex assembly"/>
    <property type="evidence" value="ECO:0007669"/>
    <property type="project" value="TreeGrafter"/>
</dbReference>
<evidence type="ECO:0000313" key="3">
    <source>
        <dbReference type="EMBL" id="ONK67617.1"/>
    </source>
</evidence>
<feature type="domain" description="Lon proteolytic" evidence="2">
    <location>
        <begin position="157"/>
        <end position="351"/>
    </location>
</feature>
<dbReference type="Gramene" id="ONK67617">
    <property type="protein sequence ID" value="ONK67617"/>
    <property type="gene ID" value="A4U43_C05F1940"/>
</dbReference>
<dbReference type="GO" id="GO:0004252">
    <property type="term" value="F:serine-type endopeptidase activity"/>
    <property type="evidence" value="ECO:0007669"/>
    <property type="project" value="UniProtKB-UniRule"/>
</dbReference>
<dbReference type="GO" id="GO:0003697">
    <property type="term" value="F:single-stranded DNA binding"/>
    <property type="evidence" value="ECO:0007669"/>
    <property type="project" value="TreeGrafter"/>
</dbReference>
<dbReference type="AlphaFoldDB" id="A0A5P1ER70"/>
<evidence type="ECO:0000259" key="2">
    <source>
        <dbReference type="PROSITE" id="PS51786"/>
    </source>
</evidence>
<dbReference type="GO" id="GO:0005759">
    <property type="term" value="C:mitochondrial matrix"/>
    <property type="evidence" value="ECO:0007669"/>
    <property type="project" value="TreeGrafter"/>
</dbReference>
<dbReference type="InterPro" id="IPR008269">
    <property type="entry name" value="Lon_proteolytic"/>
</dbReference>
<proteinExistence type="inferred from homology"/>
<dbReference type="SUPFAM" id="SSF54211">
    <property type="entry name" value="Ribosomal protein S5 domain 2-like"/>
    <property type="match status" value="2"/>
</dbReference>
<keyword evidence="1" id="KW-0378">Hydrolase</keyword>
<protein>
    <recommendedName>
        <fullName evidence="2">Lon proteolytic domain-containing protein</fullName>
    </recommendedName>
</protein>
<keyword evidence="4" id="KW-1185">Reference proteome</keyword>
<dbReference type="GO" id="GO:0005524">
    <property type="term" value="F:ATP binding"/>
    <property type="evidence" value="ECO:0007669"/>
    <property type="project" value="InterPro"/>
</dbReference>
<dbReference type="EMBL" id="CM007385">
    <property type="protein sequence ID" value="ONK67617.1"/>
    <property type="molecule type" value="Genomic_DNA"/>
</dbReference>
<comment type="similarity">
    <text evidence="1">Belongs to the peptidase S16 family.</text>
</comment>
<feature type="active site" evidence="1">
    <location>
        <position position="247"/>
    </location>
</feature>
<sequence length="357" mass="39465">MSMDRMARQSVNNSRPSFAVVKKNLPTNANARMESTLKDRCFAMVHKHQVQCMGGYSTQTPGVYPWRLDSSPIEVAQTSQSLYWSNGGEHNQNREHRFPMEEAINLMNEENTLNWNNSHPTNASAQVNTRRPICIPGPNFDASSLNNVVRGSQASQGARAGVVMGLAWTALGGSALYIETTRVEQGEGKGSLLLAGHLGDVMEESARIAHTVARSILLEKEPENPFFENSKLHLHVPAGATPEDGPSAGCSMITSMLSLAMKKPVKENLAMKKKRNHQKRKKGKGKKWRLNFALQGVKEKTIAARGSEVKALIFPSANRRDFDELAAHVKEGLEVHFVDDYSQIFELAFGRTLVAQN</sequence>
<name>A0A5P1ER70_ASPOF</name>
<dbReference type="PRINTS" id="PR00830">
    <property type="entry name" value="ENDOLAPTASE"/>
</dbReference>
<feature type="active site" evidence="1">
    <location>
        <position position="300"/>
    </location>
</feature>
<evidence type="ECO:0000313" key="4">
    <source>
        <dbReference type="Proteomes" id="UP000243459"/>
    </source>
</evidence>
<dbReference type="InterPro" id="IPR014721">
    <property type="entry name" value="Ribsml_uS5_D2-typ_fold_subgr"/>
</dbReference>
<dbReference type="GO" id="GO:0004176">
    <property type="term" value="F:ATP-dependent peptidase activity"/>
    <property type="evidence" value="ECO:0007669"/>
    <property type="project" value="UniProtKB-UniRule"/>
</dbReference>
<gene>
    <name evidence="3" type="ORF">A4U43_C05F1940</name>
</gene>
<accession>A0A5P1ER70</accession>
<reference evidence="4" key="1">
    <citation type="journal article" date="2017" name="Nat. Commun.">
        <title>The asparagus genome sheds light on the origin and evolution of a young Y chromosome.</title>
        <authorList>
            <person name="Harkess A."/>
            <person name="Zhou J."/>
            <person name="Xu C."/>
            <person name="Bowers J.E."/>
            <person name="Van der Hulst R."/>
            <person name="Ayyampalayam S."/>
            <person name="Mercati F."/>
            <person name="Riccardi P."/>
            <person name="McKain M.R."/>
            <person name="Kakrana A."/>
            <person name="Tang H."/>
            <person name="Ray J."/>
            <person name="Groenendijk J."/>
            <person name="Arikit S."/>
            <person name="Mathioni S.M."/>
            <person name="Nakano M."/>
            <person name="Shan H."/>
            <person name="Telgmann-Rauber A."/>
            <person name="Kanno A."/>
            <person name="Yue Z."/>
            <person name="Chen H."/>
            <person name="Li W."/>
            <person name="Chen Y."/>
            <person name="Xu X."/>
            <person name="Zhang Y."/>
            <person name="Luo S."/>
            <person name="Chen H."/>
            <person name="Gao J."/>
            <person name="Mao Z."/>
            <person name="Pires J.C."/>
            <person name="Luo M."/>
            <person name="Kudrna D."/>
            <person name="Wing R.A."/>
            <person name="Meyers B.C."/>
            <person name="Yi K."/>
            <person name="Kong H."/>
            <person name="Lavrijsen P."/>
            <person name="Sunseri F."/>
            <person name="Falavigna A."/>
            <person name="Ye Y."/>
            <person name="Leebens-Mack J.H."/>
            <person name="Chen G."/>
        </authorList>
    </citation>
    <scope>NUCLEOTIDE SEQUENCE [LARGE SCALE GENOMIC DNA]</scope>
    <source>
        <strain evidence="4">cv. DH0086</strain>
    </source>
</reference>
<dbReference type="InterPro" id="IPR027065">
    <property type="entry name" value="Lon_Prtase"/>
</dbReference>
<dbReference type="PANTHER" id="PTHR43718">
    <property type="entry name" value="LON PROTEASE"/>
    <property type="match status" value="1"/>
</dbReference>
<dbReference type="Pfam" id="PF05362">
    <property type="entry name" value="Lon_C"/>
    <property type="match status" value="1"/>
</dbReference>
<dbReference type="GO" id="GO:0006515">
    <property type="term" value="P:protein quality control for misfolded or incompletely synthesized proteins"/>
    <property type="evidence" value="ECO:0007669"/>
    <property type="project" value="TreeGrafter"/>
</dbReference>
<keyword evidence="1" id="KW-0645">Protease</keyword>
<dbReference type="Gene3D" id="3.30.230.10">
    <property type="match status" value="2"/>
</dbReference>
<dbReference type="PROSITE" id="PS51786">
    <property type="entry name" value="LON_PROTEOLYTIC"/>
    <property type="match status" value="1"/>
</dbReference>